<dbReference type="RefSeq" id="WP_371729740.1">
    <property type="nucleotide sequence ID" value="NZ_JBGOOT010000002.1"/>
</dbReference>
<dbReference type="Pfam" id="PF04442">
    <property type="entry name" value="CtaG_Cox11"/>
    <property type="match status" value="1"/>
</dbReference>
<dbReference type="PANTHER" id="PTHR21320:SF3">
    <property type="entry name" value="CYTOCHROME C OXIDASE ASSEMBLY PROTEIN COX11, MITOCHONDRIAL-RELATED"/>
    <property type="match status" value="1"/>
</dbReference>
<evidence type="ECO:0000313" key="11">
    <source>
        <dbReference type="EMBL" id="MEZ8194041.1"/>
    </source>
</evidence>
<keyword evidence="6" id="KW-0735">Signal-anchor</keyword>
<dbReference type="SUPFAM" id="SSF110111">
    <property type="entry name" value="Ctag/Cox11"/>
    <property type="match status" value="1"/>
</dbReference>
<evidence type="ECO:0000256" key="6">
    <source>
        <dbReference type="ARBA" id="ARBA00022968"/>
    </source>
</evidence>
<reference evidence="11 12" key="1">
    <citation type="submission" date="2024-06" db="EMBL/GenBank/DDBJ databases">
        <authorList>
            <person name="Steensen K."/>
            <person name="Seneca J."/>
            <person name="Bartlau N."/>
            <person name="Yu A.X."/>
            <person name="Polz M.F."/>
        </authorList>
    </citation>
    <scope>NUCLEOTIDE SEQUENCE [LARGE SCALE GENOMIC DNA]</scope>
    <source>
        <strain evidence="11 12">FF146</strain>
    </source>
</reference>
<organism evidence="11 12">
    <name type="scientific">Vibrio cortegadensis</name>
    <dbReference type="NCBI Taxonomy" id="1328770"/>
    <lineage>
        <taxon>Bacteria</taxon>
        <taxon>Pseudomonadati</taxon>
        <taxon>Pseudomonadota</taxon>
        <taxon>Gammaproteobacteria</taxon>
        <taxon>Vibrionales</taxon>
        <taxon>Vibrionaceae</taxon>
        <taxon>Vibrio</taxon>
    </lineage>
</organism>
<comment type="function">
    <text evidence="1">Exerts its effect at some terminal stage of cytochrome c oxidase synthesis, probably by being involved in the insertion of the copper B into subunit I.</text>
</comment>
<keyword evidence="7 10" id="KW-1133">Transmembrane helix</keyword>
<keyword evidence="12" id="KW-1185">Reference proteome</keyword>
<dbReference type="InterPro" id="IPR023471">
    <property type="entry name" value="CtaG/Cox11_dom_sf"/>
</dbReference>
<evidence type="ECO:0000256" key="9">
    <source>
        <dbReference type="ARBA" id="ARBA00023136"/>
    </source>
</evidence>
<proteinExistence type="inferred from homology"/>
<dbReference type="Proteomes" id="UP001569153">
    <property type="component" value="Unassembled WGS sequence"/>
</dbReference>
<keyword evidence="5 10" id="KW-0812">Transmembrane</keyword>
<gene>
    <name evidence="11" type="ORF">ACED38_03970</name>
</gene>
<evidence type="ECO:0000256" key="3">
    <source>
        <dbReference type="ARBA" id="ARBA00009620"/>
    </source>
</evidence>
<name>A0ABV4M3Q9_9VIBR</name>
<sequence length="233" mass="25360">MMEKKSDISNLKQSNRKLVVILCASVIGMFGFGFALVPLYDVMCDVLGINGKTNTVSAIQPQGMQPDVSRTIRVELMAHISPDMPWTFVPQSRVIDVHPGQVIQTAYLASNQSHSPLVGQAVPSVSPGLGASYFNKIECFCFNQQPLEANAQAEMPLIFYIEPDIPDSIHTLTLSYTLFNITTKENSDLESNNVDANKESTDTRDASELAKLSLPAQIELSNIGSRAAQGVSP</sequence>
<dbReference type="InterPro" id="IPR007533">
    <property type="entry name" value="Cyt_c_oxidase_assmbl_CtaG"/>
</dbReference>
<evidence type="ECO:0000256" key="8">
    <source>
        <dbReference type="ARBA" id="ARBA00023008"/>
    </source>
</evidence>
<dbReference type="PANTHER" id="PTHR21320">
    <property type="entry name" value="CYTOCHROME C OXIDASE ASSEMBLY PROTEIN COX11-RELATED"/>
    <property type="match status" value="1"/>
</dbReference>
<feature type="transmembrane region" description="Helical" evidence="10">
    <location>
        <begin position="20"/>
        <end position="40"/>
    </location>
</feature>
<protein>
    <recommendedName>
        <fullName evidence="4">Cytochrome c oxidase assembly protein CtaG</fullName>
    </recommendedName>
</protein>
<dbReference type="EMBL" id="JBGOOT010000002">
    <property type="protein sequence ID" value="MEZ8194041.1"/>
    <property type="molecule type" value="Genomic_DNA"/>
</dbReference>
<evidence type="ECO:0000256" key="4">
    <source>
        <dbReference type="ARBA" id="ARBA00015384"/>
    </source>
</evidence>
<accession>A0ABV4M3Q9</accession>
<evidence type="ECO:0000256" key="2">
    <source>
        <dbReference type="ARBA" id="ARBA00004382"/>
    </source>
</evidence>
<comment type="subcellular location">
    <subcellularLocation>
        <location evidence="2">Cell inner membrane</location>
        <topology evidence="2">Single-pass type II membrane protein</topology>
        <orientation evidence="2">Periplasmic side</orientation>
    </subcellularLocation>
</comment>
<comment type="caution">
    <text evidence="11">The sequence shown here is derived from an EMBL/GenBank/DDBJ whole genome shotgun (WGS) entry which is preliminary data.</text>
</comment>
<evidence type="ECO:0000256" key="1">
    <source>
        <dbReference type="ARBA" id="ARBA00004007"/>
    </source>
</evidence>
<dbReference type="NCBIfam" id="NF003465">
    <property type="entry name" value="PRK05089.1"/>
    <property type="match status" value="1"/>
</dbReference>
<evidence type="ECO:0000256" key="10">
    <source>
        <dbReference type="SAM" id="Phobius"/>
    </source>
</evidence>
<keyword evidence="8" id="KW-0186">Copper</keyword>
<evidence type="ECO:0000256" key="5">
    <source>
        <dbReference type="ARBA" id="ARBA00022692"/>
    </source>
</evidence>
<evidence type="ECO:0000256" key="7">
    <source>
        <dbReference type="ARBA" id="ARBA00022989"/>
    </source>
</evidence>
<evidence type="ECO:0000313" key="12">
    <source>
        <dbReference type="Proteomes" id="UP001569153"/>
    </source>
</evidence>
<comment type="similarity">
    <text evidence="3">Belongs to the COX11/CtaG family.</text>
</comment>
<keyword evidence="9 10" id="KW-0472">Membrane</keyword>
<dbReference type="Gene3D" id="2.60.370.10">
    <property type="entry name" value="Ctag/Cox11"/>
    <property type="match status" value="1"/>
</dbReference>